<feature type="compositionally biased region" description="Low complexity" evidence="1">
    <location>
        <begin position="159"/>
        <end position="191"/>
    </location>
</feature>
<dbReference type="EMBL" id="KB008171">
    <property type="protein sequence ID" value="ELR10920.1"/>
    <property type="molecule type" value="Genomic_DNA"/>
</dbReference>
<dbReference type="AlphaFoldDB" id="L8GCJ8"/>
<dbReference type="Gene3D" id="2.30.29.30">
    <property type="entry name" value="Pleckstrin-homology domain (PH domain)/Phosphotyrosine-binding domain (PTB)"/>
    <property type="match status" value="1"/>
</dbReference>
<reference evidence="3 4" key="1">
    <citation type="journal article" date="2013" name="Genome Biol.">
        <title>Genome of Acanthamoeba castellanii highlights extensive lateral gene transfer and early evolution of tyrosine kinase signaling.</title>
        <authorList>
            <person name="Clarke M."/>
            <person name="Lohan A.J."/>
            <person name="Liu B."/>
            <person name="Lagkouvardos I."/>
            <person name="Roy S."/>
            <person name="Zafar N."/>
            <person name="Bertelli C."/>
            <person name="Schilde C."/>
            <person name="Kianianmomeni A."/>
            <person name="Burglin T.R."/>
            <person name="Frech C."/>
            <person name="Turcotte B."/>
            <person name="Kopec K.O."/>
            <person name="Synnott J.M."/>
            <person name="Choo C."/>
            <person name="Paponov I."/>
            <person name="Finkler A."/>
            <person name="Soon Heng Tan C."/>
            <person name="Hutchins A.P."/>
            <person name="Weinmeier T."/>
            <person name="Rattei T."/>
            <person name="Chu J.S."/>
            <person name="Gimenez G."/>
            <person name="Irimia M."/>
            <person name="Rigden D.J."/>
            <person name="Fitzpatrick D.A."/>
            <person name="Lorenzo-Morales J."/>
            <person name="Bateman A."/>
            <person name="Chiu C.H."/>
            <person name="Tang P."/>
            <person name="Hegemann P."/>
            <person name="Fromm H."/>
            <person name="Raoult D."/>
            <person name="Greub G."/>
            <person name="Miranda-Saavedra D."/>
            <person name="Chen N."/>
            <person name="Nash P."/>
            <person name="Ginger M.L."/>
            <person name="Horn M."/>
            <person name="Schaap P."/>
            <person name="Caler L."/>
            <person name="Loftus B."/>
        </authorList>
    </citation>
    <scope>NUCLEOTIDE SEQUENCE [LARGE SCALE GENOMIC DNA]</scope>
    <source>
        <strain evidence="3 4">Neff</strain>
    </source>
</reference>
<accession>L8GCJ8</accession>
<evidence type="ECO:0000256" key="1">
    <source>
        <dbReference type="SAM" id="MobiDB-lite"/>
    </source>
</evidence>
<dbReference type="RefSeq" id="XP_004332933.1">
    <property type="nucleotide sequence ID" value="XM_004332885.1"/>
</dbReference>
<organism evidence="3 4">
    <name type="scientific">Acanthamoeba castellanii (strain ATCC 30010 / Neff)</name>
    <dbReference type="NCBI Taxonomy" id="1257118"/>
    <lineage>
        <taxon>Eukaryota</taxon>
        <taxon>Amoebozoa</taxon>
        <taxon>Discosea</taxon>
        <taxon>Longamoebia</taxon>
        <taxon>Centramoebida</taxon>
        <taxon>Acanthamoebidae</taxon>
        <taxon>Acanthamoeba</taxon>
    </lineage>
</organism>
<dbReference type="SUPFAM" id="SSF50729">
    <property type="entry name" value="PH domain-like"/>
    <property type="match status" value="1"/>
</dbReference>
<dbReference type="GeneID" id="14911283"/>
<keyword evidence="4" id="KW-1185">Reference proteome</keyword>
<evidence type="ECO:0000313" key="4">
    <source>
        <dbReference type="Proteomes" id="UP000011083"/>
    </source>
</evidence>
<name>L8GCJ8_ACACF</name>
<dbReference type="OMA" id="RSMNATH"/>
<evidence type="ECO:0000259" key="2">
    <source>
        <dbReference type="PROSITE" id="PS50003"/>
    </source>
</evidence>
<dbReference type="Pfam" id="PF00169">
    <property type="entry name" value="PH"/>
    <property type="match status" value="1"/>
</dbReference>
<feature type="domain" description="PH" evidence="2">
    <location>
        <begin position="4"/>
        <end position="101"/>
    </location>
</feature>
<dbReference type="SMART" id="SM00233">
    <property type="entry name" value="PH"/>
    <property type="match status" value="1"/>
</dbReference>
<sequence length="256" mass="29300">MFGEILKTGWLSRKSKKSGEWREWWWVLRPGVISYQKNEQAANEPLGMINLEGAKLKRTGLEEGKKVGCIQVSTGEKEYFILAKGERLLTEWIVALEKAAQPRPTGNQLIRTTSKTDTSSRLNQPSRPGSSIAPVSPGAVRSMNATHTLSGSAIPTVHNQNNTNNSHNNNSSSSFTAVGNNSGGDATSSSAADDKQRRERDREEREKRERREREERRDKEARERREKREREERERKEREEKEKAEREEREERKAKA</sequence>
<proteinExistence type="predicted"/>
<feature type="region of interest" description="Disordered" evidence="1">
    <location>
        <begin position="100"/>
        <end position="138"/>
    </location>
</feature>
<protein>
    <recommendedName>
        <fullName evidence="2">PH domain-containing protein</fullName>
    </recommendedName>
</protein>
<dbReference type="InterPro" id="IPR001849">
    <property type="entry name" value="PH_domain"/>
</dbReference>
<feature type="compositionally biased region" description="Polar residues" evidence="1">
    <location>
        <begin position="104"/>
        <end position="129"/>
    </location>
</feature>
<dbReference type="VEuPathDB" id="AmoebaDB:ACA1_145730"/>
<dbReference type="OrthoDB" id="2157866at2759"/>
<dbReference type="Proteomes" id="UP000011083">
    <property type="component" value="Unassembled WGS sequence"/>
</dbReference>
<evidence type="ECO:0000313" key="3">
    <source>
        <dbReference type="EMBL" id="ELR10920.1"/>
    </source>
</evidence>
<dbReference type="InterPro" id="IPR011993">
    <property type="entry name" value="PH-like_dom_sf"/>
</dbReference>
<dbReference type="PROSITE" id="PS50003">
    <property type="entry name" value="PH_DOMAIN"/>
    <property type="match status" value="1"/>
</dbReference>
<gene>
    <name evidence="3" type="ORF">ACA1_145730</name>
</gene>
<dbReference type="KEGG" id="acan:ACA1_145730"/>
<feature type="region of interest" description="Disordered" evidence="1">
    <location>
        <begin position="152"/>
        <end position="256"/>
    </location>
</feature>
<feature type="compositionally biased region" description="Basic and acidic residues" evidence="1">
    <location>
        <begin position="192"/>
        <end position="256"/>
    </location>
</feature>